<evidence type="ECO:0000313" key="2">
    <source>
        <dbReference type="EMBL" id="MCH1626801.1"/>
    </source>
</evidence>
<reference evidence="2" key="1">
    <citation type="submission" date="2022-02" db="EMBL/GenBank/DDBJ databases">
        <title>Fredinandcohnia quinoae sp. nov. isolated from Chenopodium quinoa seeds.</title>
        <authorList>
            <person name="Saati-Santamaria Z."/>
            <person name="Flores-Felix J.D."/>
            <person name="Igual J.M."/>
            <person name="Velazquez E."/>
            <person name="Garcia-Fraile P."/>
            <person name="Martinez-Molina E."/>
        </authorList>
    </citation>
    <scope>NUCLEOTIDE SEQUENCE</scope>
    <source>
        <strain evidence="2">SECRCQ15</strain>
    </source>
</reference>
<organism evidence="2 3">
    <name type="scientific">Fredinandcohnia quinoae</name>
    <dbReference type="NCBI Taxonomy" id="2918902"/>
    <lineage>
        <taxon>Bacteria</taxon>
        <taxon>Bacillati</taxon>
        <taxon>Bacillota</taxon>
        <taxon>Bacilli</taxon>
        <taxon>Bacillales</taxon>
        <taxon>Bacillaceae</taxon>
        <taxon>Fredinandcohnia</taxon>
    </lineage>
</organism>
<dbReference type="EMBL" id="JAKTTI010000028">
    <property type="protein sequence ID" value="MCH1626801.1"/>
    <property type="molecule type" value="Genomic_DNA"/>
</dbReference>
<keyword evidence="1" id="KW-0472">Membrane</keyword>
<evidence type="ECO:0000256" key="1">
    <source>
        <dbReference type="SAM" id="Phobius"/>
    </source>
</evidence>
<feature type="transmembrane region" description="Helical" evidence="1">
    <location>
        <begin position="106"/>
        <end position="130"/>
    </location>
</feature>
<dbReference type="RefSeq" id="WP_240256719.1">
    <property type="nucleotide sequence ID" value="NZ_JAKTTI010000028.1"/>
</dbReference>
<dbReference type="AlphaFoldDB" id="A0AAW5EBH6"/>
<feature type="transmembrane region" description="Helical" evidence="1">
    <location>
        <begin position="50"/>
        <end position="76"/>
    </location>
</feature>
<accession>A0AAW5EBH6</accession>
<comment type="caution">
    <text evidence="2">The sequence shown here is derived from an EMBL/GenBank/DDBJ whole genome shotgun (WGS) entry which is preliminary data.</text>
</comment>
<sequence length="180" mass="20740">MTCWKTINLHKDYGFHRITMISFISMLLAFILFYLPMNLIYSSVEPNGDGILHFLVAIVLIYPIHEILHAIPLWLAKKQVKLNIRRMYFFIPIVSARSKHSLSKSLVIIVLVTPFLFITCVTLLGCVLFQSYIHYFTIIAAINFGLSITDFFYLKQFINAPKSCLVEDIEGGYDILVKNN</sequence>
<dbReference type="Pfam" id="PF11667">
    <property type="entry name" value="DUF3267"/>
    <property type="match status" value="1"/>
</dbReference>
<dbReference type="Proteomes" id="UP001431131">
    <property type="component" value="Unassembled WGS sequence"/>
</dbReference>
<keyword evidence="3" id="KW-1185">Reference proteome</keyword>
<protein>
    <submittedName>
        <fullName evidence="2">DUF3267 domain-containing protein</fullName>
    </submittedName>
</protein>
<feature type="transmembrane region" description="Helical" evidence="1">
    <location>
        <begin position="21"/>
        <end position="44"/>
    </location>
</feature>
<evidence type="ECO:0000313" key="3">
    <source>
        <dbReference type="Proteomes" id="UP001431131"/>
    </source>
</evidence>
<gene>
    <name evidence="2" type="ORF">MJG50_15815</name>
</gene>
<keyword evidence="1" id="KW-1133">Transmembrane helix</keyword>
<dbReference type="InterPro" id="IPR021683">
    <property type="entry name" value="DUF3267"/>
</dbReference>
<feature type="transmembrane region" description="Helical" evidence="1">
    <location>
        <begin position="136"/>
        <end position="154"/>
    </location>
</feature>
<proteinExistence type="predicted"/>
<keyword evidence="1" id="KW-0812">Transmembrane</keyword>
<name>A0AAW5EBH6_9BACI</name>